<reference evidence="1 2" key="1">
    <citation type="journal article" date="2023" name="ACS Omega">
        <title>Identification of the Neoaspergillic Acid Biosynthesis Gene Cluster by Establishing an In Vitro CRISPR-Ribonucleoprotein Genetic System in Aspergillus melleus.</title>
        <authorList>
            <person name="Yuan B."/>
            <person name="Grau M.F."/>
            <person name="Murata R.M."/>
            <person name="Torok T."/>
            <person name="Venkateswaran K."/>
            <person name="Stajich J.E."/>
            <person name="Wang C.C.C."/>
        </authorList>
    </citation>
    <scope>NUCLEOTIDE SEQUENCE [LARGE SCALE GENOMIC DNA]</scope>
    <source>
        <strain evidence="1 2">IMV 1140</strain>
    </source>
</reference>
<sequence length="185" mass="20910">MGQQILVTTDELGVPTLCTYPPSNEETPITAIPPETVENLPSECTFVFVHPDHLESVFHNAKNHEQIAKHMRRLRLILLNPVANISLTDTEQNGGSKGPNISPLFGKWWVASRAIPRGHQIEHLIFDVSSPQNIQRREIVRVLQGLSTTLALKSDDHFQCSVEGCDQERKEWLEKSLVDRKRSTD</sequence>
<name>A0ACC3B1F6_9EURO</name>
<comment type="caution">
    <text evidence="1">The sequence shown here is derived from an EMBL/GenBank/DDBJ whole genome shotgun (WGS) entry which is preliminary data.</text>
</comment>
<organism evidence="1 2">
    <name type="scientific">Aspergillus melleus</name>
    <dbReference type="NCBI Taxonomy" id="138277"/>
    <lineage>
        <taxon>Eukaryota</taxon>
        <taxon>Fungi</taxon>
        <taxon>Dikarya</taxon>
        <taxon>Ascomycota</taxon>
        <taxon>Pezizomycotina</taxon>
        <taxon>Eurotiomycetes</taxon>
        <taxon>Eurotiomycetidae</taxon>
        <taxon>Eurotiales</taxon>
        <taxon>Aspergillaceae</taxon>
        <taxon>Aspergillus</taxon>
        <taxon>Aspergillus subgen. Circumdati</taxon>
    </lineage>
</organism>
<accession>A0ACC3B1F6</accession>
<gene>
    <name evidence="1" type="ORF">N8T08_005822</name>
</gene>
<dbReference type="EMBL" id="JAOPJF010000033">
    <property type="protein sequence ID" value="KAK1144159.1"/>
    <property type="molecule type" value="Genomic_DNA"/>
</dbReference>
<dbReference type="Proteomes" id="UP001177260">
    <property type="component" value="Unassembled WGS sequence"/>
</dbReference>
<evidence type="ECO:0000313" key="1">
    <source>
        <dbReference type="EMBL" id="KAK1144159.1"/>
    </source>
</evidence>
<proteinExistence type="predicted"/>
<keyword evidence="2" id="KW-1185">Reference proteome</keyword>
<evidence type="ECO:0000313" key="2">
    <source>
        <dbReference type="Proteomes" id="UP001177260"/>
    </source>
</evidence>
<protein>
    <submittedName>
        <fullName evidence="1">Uncharacterized protein</fullName>
    </submittedName>
</protein>